<evidence type="ECO:0000259" key="2">
    <source>
        <dbReference type="PROSITE" id="PS50885"/>
    </source>
</evidence>
<protein>
    <submittedName>
        <fullName evidence="3">HAMP domain-containing protein</fullName>
    </submittedName>
</protein>
<dbReference type="GO" id="GO:0016020">
    <property type="term" value="C:membrane"/>
    <property type="evidence" value="ECO:0007669"/>
    <property type="project" value="InterPro"/>
</dbReference>
<keyword evidence="4" id="KW-1185">Reference proteome</keyword>
<evidence type="ECO:0000313" key="4">
    <source>
        <dbReference type="Proteomes" id="UP000190044"/>
    </source>
</evidence>
<dbReference type="RefSeq" id="WP_079637987.1">
    <property type="nucleotide sequence ID" value="NZ_FUYP01000006.1"/>
</dbReference>
<organism evidence="3 4">
    <name type="scientific">Sphingopyxis flava</name>
    <dbReference type="NCBI Taxonomy" id="1507287"/>
    <lineage>
        <taxon>Bacteria</taxon>
        <taxon>Pseudomonadati</taxon>
        <taxon>Pseudomonadota</taxon>
        <taxon>Alphaproteobacteria</taxon>
        <taxon>Sphingomonadales</taxon>
        <taxon>Sphingomonadaceae</taxon>
        <taxon>Sphingopyxis</taxon>
    </lineage>
</organism>
<keyword evidence="1" id="KW-0812">Transmembrane</keyword>
<keyword evidence="1" id="KW-0472">Membrane</keyword>
<reference evidence="4" key="1">
    <citation type="submission" date="2017-02" db="EMBL/GenBank/DDBJ databases">
        <authorList>
            <person name="Varghese N."/>
            <person name="Submissions S."/>
        </authorList>
    </citation>
    <scope>NUCLEOTIDE SEQUENCE [LARGE SCALE GENOMIC DNA]</scope>
    <source>
        <strain evidence="4">R11H</strain>
    </source>
</reference>
<evidence type="ECO:0000313" key="3">
    <source>
        <dbReference type="EMBL" id="SKB46901.1"/>
    </source>
</evidence>
<proteinExistence type="predicted"/>
<sequence length="421" mass="45622">MPRRGIALKALLLRSFLPSVVVVAILLAAFVYQRVYATIIDGFDRKLVTVAALTGAMIDPADHDRLMSAARAGEDADRIEMSARYRRNNDPIRRIQQQLNLTYLYTQVLGGTSDIYYVLDGTQGEEHSPPGSTDEVTDETRAGLRQLQEAGAIYVSPIEYQEQWGLLKTAAAPVLGEDGRIAASAGADVNISVIQVATQNALFMSAMIGVASIIACLLVAMRLVRRIADPMEALTGNMLQIAGGRAHSVARVFGPREVERLAGALTALVRRTEAEERRRDADLDARETAARAALLAGEELVPVNLLIAEGERILWVPHFPADPETVLAHRAMTHHARRFASDPALAADWRSLADMRQGDCLVVDGAAGRVALLGTRAVTILVAEQRLPLAPEMALGFDPADPVALMRPDGSAFLLWVGNER</sequence>
<keyword evidence="1" id="KW-1133">Transmembrane helix</keyword>
<dbReference type="GO" id="GO:0007165">
    <property type="term" value="P:signal transduction"/>
    <property type="evidence" value="ECO:0007669"/>
    <property type="project" value="InterPro"/>
</dbReference>
<feature type="transmembrane region" description="Helical" evidence="1">
    <location>
        <begin position="12"/>
        <end position="32"/>
    </location>
</feature>
<dbReference type="PROSITE" id="PS50885">
    <property type="entry name" value="HAMP"/>
    <property type="match status" value="1"/>
</dbReference>
<evidence type="ECO:0000256" key="1">
    <source>
        <dbReference type="SAM" id="Phobius"/>
    </source>
</evidence>
<dbReference type="Proteomes" id="UP000190044">
    <property type="component" value="Unassembled WGS sequence"/>
</dbReference>
<feature type="transmembrane region" description="Helical" evidence="1">
    <location>
        <begin position="201"/>
        <end position="221"/>
    </location>
</feature>
<dbReference type="EMBL" id="FUYP01000006">
    <property type="protein sequence ID" value="SKB46901.1"/>
    <property type="molecule type" value="Genomic_DNA"/>
</dbReference>
<dbReference type="AlphaFoldDB" id="A0A1T5BHY2"/>
<feature type="domain" description="HAMP" evidence="2">
    <location>
        <begin position="225"/>
        <end position="277"/>
    </location>
</feature>
<gene>
    <name evidence="3" type="ORF">SAMN06295937_1006193</name>
</gene>
<accession>A0A1T5BHY2</accession>
<dbReference type="OrthoDB" id="7500139at2"/>
<name>A0A1T5BHY2_9SPHN</name>
<dbReference type="InterPro" id="IPR003660">
    <property type="entry name" value="HAMP_dom"/>
</dbReference>